<comment type="caution">
    <text evidence="2">The sequence shown here is derived from an EMBL/GenBank/DDBJ whole genome shotgun (WGS) entry which is preliminary data.</text>
</comment>
<organism evidence="2 3">
    <name type="scientific">Lutibaculum baratangense AMV1</name>
    <dbReference type="NCBI Taxonomy" id="631454"/>
    <lineage>
        <taxon>Bacteria</taxon>
        <taxon>Pseudomonadati</taxon>
        <taxon>Pseudomonadota</taxon>
        <taxon>Alphaproteobacteria</taxon>
        <taxon>Hyphomicrobiales</taxon>
        <taxon>Tepidamorphaceae</taxon>
        <taxon>Lutibaculum</taxon>
    </lineage>
</organism>
<gene>
    <name evidence="2" type="ORF">N177_3254</name>
</gene>
<reference evidence="2 3" key="1">
    <citation type="journal article" date="2014" name="Genome Announc.">
        <title>Draft Genome Sequence of Lutibaculum baratangense Strain AMV1T, Isolated from a Mud Volcano in Andamans, India.</title>
        <authorList>
            <person name="Singh A."/>
            <person name="Sreenivas A."/>
            <person name="Sathyanarayana Reddy G."/>
            <person name="Pinnaka A.K."/>
            <person name="Shivaji S."/>
        </authorList>
    </citation>
    <scope>NUCLEOTIDE SEQUENCE [LARGE SCALE GENOMIC DNA]</scope>
    <source>
        <strain evidence="2 3">AMV1</strain>
    </source>
</reference>
<accession>V4RAH8</accession>
<dbReference type="eggNOG" id="ENOG50330NT">
    <property type="taxonomic scope" value="Bacteria"/>
</dbReference>
<protein>
    <recommendedName>
        <fullName evidence="4">Lipoprotein</fullName>
    </recommendedName>
</protein>
<keyword evidence="3" id="KW-1185">Reference proteome</keyword>
<dbReference type="STRING" id="631454.N177_3254"/>
<evidence type="ECO:0000256" key="1">
    <source>
        <dbReference type="SAM" id="MobiDB-lite"/>
    </source>
</evidence>
<proteinExistence type="predicted"/>
<dbReference type="AlphaFoldDB" id="V4RAH8"/>
<feature type="region of interest" description="Disordered" evidence="1">
    <location>
        <begin position="315"/>
        <end position="357"/>
    </location>
</feature>
<sequence>MGHSMPVARVLAVLLLVLAVAGCGPTIVAEPMAPATVATAEAPARKAVAFEPITGLPADRTATFATALGTHAAETGLNVVGRDTEGVEFRLKGYVTARSEGKQTVVAFVWDVFADAGPRVHRIEGEERLPAALPDPWQTVTDAALDAIARRTVEQVSAWLGSGAPVTAGAPKTEGSAMAQQQQQSRAGVPEPQTPAAEIGVATTQRIAAAHGYAAPSAEPAHAFAKPAPGATIFITGISGLDAPAARALAEAMLAQMQRAGLTPAASRAEADVLVEGEATVGPEVATGRTVAIIWSIAAADGRPLGTIRQVRELPAGDIAPGWGDGGRTRRDGRRPRPPRPRDGAIDADGSPHRATP</sequence>
<dbReference type="Proteomes" id="UP000017819">
    <property type="component" value="Unassembled WGS sequence"/>
</dbReference>
<feature type="region of interest" description="Disordered" evidence="1">
    <location>
        <begin position="163"/>
        <end position="193"/>
    </location>
</feature>
<name>V4RAH8_9HYPH</name>
<evidence type="ECO:0000313" key="3">
    <source>
        <dbReference type="Proteomes" id="UP000017819"/>
    </source>
</evidence>
<dbReference type="EMBL" id="AWXZ01000039">
    <property type="protein sequence ID" value="ESR23186.1"/>
    <property type="molecule type" value="Genomic_DNA"/>
</dbReference>
<evidence type="ECO:0008006" key="4">
    <source>
        <dbReference type="Google" id="ProtNLM"/>
    </source>
</evidence>
<evidence type="ECO:0000313" key="2">
    <source>
        <dbReference type="EMBL" id="ESR23186.1"/>
    </source>
</evidence>